<keyword evidence="2" id="KW-1185">Reference proteome</keyword>
<dbReference type="EMBL" id="PHHC01000010">
    <property type="protein sequence ID" value="PPE06930.1"/>
    <property type="molecule type" value="Genomic_DNA"/>
</dbReference>
<sequence>MSKFCNSILSTSFHIVPEFLYGVQVRKIGSKKISLKQSDSITSFVLSELWTEARSNVTPCQGCSALVQHCSAQ</sequence>
<dbReference type="RefSeq" id="WP_104206246.1">
    <property type="nucleotide sequence ID" value="NZ_PHHC01000010.1"/>
</dbReference>
<proteinExistence type="predicted"/>
<organism evidence="1 2">
    <name type="scientific">Holospora curviuscula</name>
    <dbReference type="NCBI Taxonomy" id="1082868"/>
    <lineage>
        <taxon>Bacteria</taxon>
        <taxon>Pseudomonadati</taxon>
        <taxon>Pseudomonadota</taxon>
        <taxon>Alphaproteobacteria</taxon>
        <taxon>Holosporales</taxon>
        <taxon>Holosporaceae</taxon>
        <taxon>Holospora</taxon>
    </lineage>
</organism>
<dbReference type="Proteomes" id="UP000239425">
    <property type="component" value="Unassembled WGS sequence"/>
</dbReference>
<name>A0A2S5RHZ4_9PROT</name>
<gene>
    <name evidence="1" type="ORF">HCUR_00045</name>
</gene>
<accession>A0A2S5RHZ4</accession>
<protein>
    <submittedName>
        <fullName evidence="1">Uncharacterized protein</fullName>
    </submittedName>
</protein>
<reference evidence="1 2" key="1">
    <citation type="submission" date="2017-11" db="EMBL/GenBank/DDBJ databases">
        <title>Comparative genomic analysis of Holospora spp., intranuclear symbionts of paramecia.</title>
        <authorList>
            <person name="Garushyants S.K."/>
            <person name="Beliavskaya A."/>
            <person name="Malko D.B."/>
            <person name="Logacheva M.D."/>
            <person name="Rautian M.S."/>
            <person name="Gelfand M.S."/>
        </authorList>
    </citation>
    <scope>NUCLEOTIDE SEQUENCE [LARGE SCALE GENOMIC DNA]</scope>
    <source>
        <strain evidence="2">02AZ16</strain>
    </source>
</reference>
<comment type="caution">
    <text evidence="1">The sequence shown here is derived from an EMBL/GenBank/DDBJ whole genome shotgun (WGS) entry which is preliminary data.</text>
</comment>
<dbReference type="AlphaFoldDB" id="A0A2S5RHZ4"/>
<evidence type="ECO:0000313" key="2">
    <source>
        <dbReference type="Proteomes" id="UP000239425"/>
    </source>
</evidence>
<evidence type="ECO:0000313" key="1">
    <source>
        <dbReference type="EMBL" id="PPE06930.1"/>
    </source>
</evidence>